<organism evidence="3">
    <name type="scientific">Selaginella moellendorffii</name>
    <name type="common">Spikemoss</name>
    <dbReference type="NCBI Taxonomy" id="88036"/>
    <lineage>
        <taxon>Eukaryota</taxon>
        <taxon>Viridiplantae</taxon>
        <taxon>Streptophyta</taxon>
        <taxon>Embryophyta</taxon>
        <taxon>Tracheophyta</taxon>
        <taxon>Lycopodiopsida</taxon>
        <taxon>Selaginellales</taxon>
        <taxon>Selaginellaceae</taxon>
        <taxon>Selaginella</taxon>
    </lineage>
</organism>
<evidence type="ECO:0000313" key="2">
    <source>
        <dbReference type="EMBL" id="EFJ30766.1"/>
    </source>
</evidence>
<feature type="domain" description="HNH nuclease" evidence="1">
    <location>
        <begin position="213"/>
        <end position="264"/>
    </location>
</feature>
<reference evidence="2 3" key="1">
    <citation type="journal article" date="2011" name="Science">
        <title>The Selaginella genome identifies genetic changes associated with the evolution of vascular plants.</title>
        <authorList>
            <person name="Banks J.A."/>
            <person name="Nishiyama T."/>
            <person name="Hasebe M."/>
            <person name="Bowman J.L."/>
            <person name="Gribskov M."/>
            <person name="dePamphilis C."/>
            <person name="Albert V.A."/>
            <person name="Aono N."/>
            <person name="Aoyama T."/>
            <person name="Ambrose B.A."/>
            <person name="Ashton N.W."/>
            <person name="Axtell M.J."/>
            <person name="Barker E."/>
            <person name="Barker M.S."/>
            <person name="Bennetzen J.L."/>
            <person name="Bonawitz N.D."/>
            <person name="Chapple C."/>
            <person name="Cheng C."/>
            <person name="Correa L.G."/>
            <person name="Dacre M."/>
            <person name="DeBarry J."/>
            <person name="Dreyer I."/>
            <person name="Elias M."/>
            <person name="Engstrom E.M."/>
            <person name="Estelle M."/>
            <person name="Feng L."/>
            <person name="Finet C."/>
            <person name="Floyd S.K."/>
            <person name="Frommer W.B."/>
            <person name="Fujita T."/>
            <person name="Gramzow L."/>
            <person name="Gutensohn M."/>
            <person name="Harholt J."/>
            <person name="Hattori M."/>
            <person name="Heyl A."/>
            <person name="Hirai T."/>
            <person name="Hiwatashi Y."/>
            <person name="Ishikawa M."/>
            <person name="Iwata M."/>
            <person name="Karol K.G."/>
            <person name="Koehler B."/>
            <person name="Kolukisaoglu U."/>
            <person name="Kubo M."/>
            <person name="Kurata T."/>
            <person name="Lalonde S."/>
            <person name="Li K."/>
            <person name="Li Y."/>
            <person name="Litt A."/>
            <person name="Lyons E."/>
            <person name="Manning G."/>
            <person name="Maruyama T."/>
            <person name="Michael T.P."/>
            <person name="Mikami K."/>
            <person name="Miyazaki S."/>
            <person name="Morinaga S."/>
            <person name="Murata T."/>
            <person name="Mueller-Roeber B."/>
            <person name="Nelson D.R."/>
            <person name="Obara M."/>
            <person name="Oguri Y."/>
            <person name="Olmstead R.G."/>
            <person name="Onodera N."/>
            <person name="Petersen B.L."/>
            <person name="Pils B."/>
            <person name="Prigge M."/>
            <person name="Rensing S.A."/>
            <person name="Riano-Pachon D.M."/>
            <person name="Roberts A.W."/>
            <person name="Sato Y."/>
            <person name="Scheller H.V."/>
            <person name="Schulz B."/>
            <person name="Schulz C."/>
            <person name="Shakirov E.V."/>
            <person name="Shibagaki N."/>
            <person name="Shinohara N."/>
            <person name="Shippen D.E."/>
            <person name="Soerensen I."/>
            <person name="Sotooka R."/>
            <person name="Sugimoto N."/>
            <person name="Sugita M."/>
            <person name="Sumikawa N."/>
            <person name="Tanurdzic M."/>
            <person name="Theissen G."/>
            <person name="Ulvskov P."/>
            <person name="Wakazuki S."/>
            <person name="Weng J.K."/>
            <person name="Willats W.W."/>
            <person name="Wipf D."/>
            <person name="Wolf P.G."/>
            <person name="Yang L."/>
            <person name="Zimmer A.D."/>
            <person name="Zhu Q."/>
            <person name="Mitros T."/>
            <person name="Hellsten U."/>
            <person name="Loque D."/>
            <person name="Otillar R."/>
            <person name="Salamov A."/>
            <person name="Schmutz J."/>
            <person name="Shapiro H."/>
            <person name="Lindquist E."/>
            <person name="Lucas S."/>
            <person name="Rokhsar D."/>
            <person name="Grigoriev I.V."/>
        </authorList>
    </citation>
    <scope>NUCLEOTIDE SEQUENCE [LARGE SCALE GENOMIC DNA]</scope>
</reference>
<dbReference type="HOGENOM" id="CLU_720409_0_0_1"/>
<dbReference type="InterPro" id="IPR003615">
    <property type="entry name" value="HNH_nuc"/>
</dbReference>
<gene>
    <name evidence="2" type="ORF">SELMODRAFT_409395</name>
</gene>
<dbReference type="EMBL" id="GL377575">
    <property type="protein sequence ID" value="EFJ30766.1"/>
    <property type="molecule type" value="Genomic_DNA"/>
</dbReference>
<dbReference type="STRING" id="88036.D8RBB5"/>
<dbReference type="Proteomes" id="UP000001514">
    <property type="component" value="Unassembled WGS sequence"/>
</dbReference>
<keyword evidence="3" id="KW-1185">Reference proteome</keyword>
<protein>
    <recommendedName>
        <fullName evidence="1">HNH nuclease domain-containing protein</fullName>
    </recommendedName>
</protein>
<dbReference type="Gramene" id="EFJ30766">
    <property type="protein sequence ID" value="EFJ30766"/>
    <property type="gene ID" value="SELMODRAFT_409395"/>
</dbReference>
<dbReference type="OMA" id="KHEWARV"/>
<dbReference type="eggNOG" id="ENOG502SBFT">
    <property type="taxonomic scope" value="Eukaryota"/>
</dbReference>
<evidence type="ECO:0000313" key="3">
    <source>
        <dbReference type="Proteomes" id="UP000001514"/>
    </source>
</evidence>
<dbReference type="Pfam" id="PF13391">
    <property type="entry name" value="HNH_2"/>
    <property type="match status" value="1"/>
</dbReference>
<dbReference type="InParanoid" id="D8RBB5"/>
<name>D8RBB5_SELML</name>
<proteinExistence type="predicted"/>
<sequence length="384" mass="43541">MRWIKLMALDSRFLPAPAAIAFAIGSARSRAQSSVLCSSPRNRGPARSSSLPVTRSFKSIEFHRKHPIQHEGIPSAIRRNHEEIEIEPVSIPIGLGFPLESSSIKDPNPSIKTRGLLHRTLESQQGDTIAKIQEMEDKIQRLATKLEAISHVTEVQMKINRVNLSYGSGKLIATPRNRSFRARLLEAYGYKRFSRGSTIDKKLYCPAVDRLVPARSLIAAHLFKHEWARVAQAVMGLEDIDDPANGLMLFSPIECCFDRLHLCFLVDPESSDGGRDQIVCRVLDPSIRDRLLVSVAESRGNWSGSDDPELAALSFAAIDGARLKFITNHRPLREALNFHARQARLHAISRGWIDESWDFRDFYTDRKRWEKMRIWIDQELTDVD</sequence>
<evidence type="ECO:0000259" key="1">
    <source>
        <dbReference type="Pfam" id="PF13391"/>
    </source>
</evidence>
<accession>D8RBB5</accession>
<dbReference type="KEGG" id="smo:SELMODRAFT_409395"/>
<dbReference type="AlphaFoldDB" id="D8RBB5"/>